<dbReference type="InterPro" id="IPR036735">
    <property type="entry name" value="NGN_dom_sf"/>
</dbReference>
<dbReference type="AlphaFoldDB" id="A0A328PU29"/>
<dbReference type="GO" id="GO:0006354">
    <property type="term" value="P:DNA-templated transcription elongation"/>
    <property type="evidence" value="ECO:0007669"/>
    <property type="project" value="InterPro"/>
</dbReference>
<dbReference type="OrthoDB" id="395726at2"/>
<dbReference type="GO" id="GO:0006355">
    <property type="term" value="P:regulation of DNA-templated transcription"/>
    <property type="evidence" value="ECO:0007669"/>
    <property type="project" value="InterPro"/>
</dbReference>
<organism evidence="2 3">
    <name type="scientific">Mycoplasma wenyonii</name>
    <dbReference type="NCBI Taxonomy" id="65123"/>
    <lineage>
        <taxon>Bacteria</taxon>
        <taxon>Bacillati</taxon>
        <taxon>Mycoplasmatota</taxon>
        <taxon>Mollicutes</taxon>
        <taxon>Mycoplasmataceae</taxon>
        <taxon>Mycoplasma</taxon>
    </lineage>
</organism>
<dbReference type="NCBIfam" id="TIGR01956">
    <property type="entry name" value="NusG_myco"/>
    <property type="match status" value="1"/>
</dbReference>
<dbReference type="InterPro" id="IPR010216">
    <property type="entry name" value="Transcrpt_antiterm_NusG_myco"/>
</dbReference>
<proteinExistence type="predicted"/>
<comment type="caution">
    <text evidence="2">The sequence shown here is derived from an EMBL/GenBank/DDBJ whole genome shotgun (WGS) entry which is preliminary data.</text>
</comment>
<protein>
    <recommendedName>
        <fullName evidence="1">Transcription termination/antitermination protein NusG</fullName>
    </recommendedName>
</protein>
<evidence type="ECO:0000313" key="2">
    <source>
        <dbReference type="EMBL" id="RAO95270.1"/>
    </source>
</evidence>
<dbReference type="SUPFAM" id="SSF82679">
    <property type="entry name" value="N-utilization substance G protein NusG, N-terminal domain"/>
    <property type="match status" value="1"/>
</dbReference>
<accession>A0A328PU29</accession>
<dbReference type="RefSeq" id="WP_112664937.1">
    <property type="nucleotide sequence ID" value="NZ_QKVO01000001.1"/>
</dbReference>
<name>A0A328PU29_9MOLU</name>
<sequence length="297" mass="34490">MEWIITSDFDEFEDEIIGLDLDKDSESKECEWFTARTFVSNEDKLIEQLWDKVRQYKLTDQVQEILSVKETIVDESKDYPPDSLELPKTEFRNSKTSIWVKTKNGYFRKIRLKVTRPFKCFIFIKMVGELDLFDQITRWALGLNFLGYPSPNVVTEAEILRMKGMVSEKIPSLEDYIAKKEYQIISGPVSNFVKSGMPVPKPVEEEGLGYDPEEGRAEPTMTEEVEETYVSTPTVIHDRREIVIENLRVNDFVYLSEMGAKGVVKDIDLKNQVVTININLFGRSQTLRCKPQQLKEF</sequence>
<keyword evidence="3" id="KW-1185">Reference proteome</keyword>
<dbReference type="Gene3D" id="3.30.70.940">
    <property type="entry name" value="NusG, N-terminal domain"/>
    <property type="match status" value="1"/>
</dbReference>
<evidence type="ECO:0000313" key="3">
    <source>
        <dbReference type="Proteomes" id="UP000249762"/>
    </source>
</evidence>
<reference evidence="3" key="1">
    <citation type="submission" date="2018-06" db="EMBL/GenBank/DDBJ databases">
        <authorList>
            <person name="Martinez Ocampo F."/>
            <person name="Quiroz Castaneda R.E."/>
            <person name="Rojas Lopez X."/>
        </authorList>
    </citation>
    <scope>NUCLEOTIDE SEQUENCE [LARGE SCALE GENOMIC DNA]</scope>
    <source>
        <strain evidence="3">INIFAP02</strain>
    </source>
</reference>
<evidence type="ECO:0000256" key="1">
    <source>
        <dbReference type="NCBIfam" id="TIGR01956"/>
    </source>
</evidence>
<dbReference type="Proteomes" id="UP000249762">
    <property type="component" value="Unassembled WGS sequence"/>
</dbReference>
<gene>
    <name evidence="2" type="ORF">DNK47_00200</name>
</gene>
<dbReference type="EMBL" id="QKVO01000001">
    <property type="protein sequence ID" value="RAO95270.1"/>
    <property type="molecule type" value="Genomic_DNA"/>
</dbReference>